<dbReference type="InterPro" id="IPR043745">
    <property type="entry name" value="DUF5690"/>
</dbReference>
<dbReference type="Pfam" id="PF18943">
    <property type="entry name" value="DUF5690"/>
    <property type="match status" value="1"/>
</dbReference>
<feature type="transmembrane region" description="Helical" evidence="1">
    <location>
        <begin position="326"/>
        <end position="349"/>
    </location>
</feature>
<name>A0A401UAM2_9BACT</name>
<feature type="transmembrane region" description="Helical" evidence="1">
    <location>
        <begin position="228"/>
        <end position="250"/>
    </location>
</feature>
<gene>
    <name evidence="2" type="ORF">SanaruYs_21230</name>
</gene>
<feature type="transmembrane region" description="Helical" evidence="1">
    <location>
        <begin position="106"/>
        <end position="127"/>
    </location>
</feature>
<feature type="transmembrane region" description="Helical" evidence="1">
    <location>
        <begin position="199"/>
        <end position="221"/>
    </location>
</feature>
<evidence type="ECO:0000313" key="3">
    <source>
        <dbReference type="Proteomes" id="UP000288227"/>
    </source>
</evidence>
<keyword evidence="1" id="KW-0472">Membrane</keyword>
<comment type="caution">
    <text evidence="2">The sequence shown here is derived from an EMBL/GenBank/DDBJ whole genome shotgun (WGS) entry which is preliminary data.</text>
</comment>
<dbReference type="EMBL" id="BHXQ01000003">
    <property type="protein sequence ID" value="GCC51894.1"/>
    <property type="molecule type" value="Genomic_DNA"/>
</dbReference>
<organism evidence="2 3">
    <name type="scientific">Chryseotalea sanaruensis</name>
    <dbReference type="NCBI Taxonomy" id="2482724"/>
    <lineage>
        <taxon>Bacteria</taxon>
        <taxon>Pseudomonadati</taxon>
        <taxon>Bacteroidota</taxon>
        <taxon>Cytophagia</taxon>
        <taxon>Cytophagales</taxon>
        <taxon>Chryseotaleaceae</taxon>
        <taxon>Chryseotalea</taxon>
    </lineage>
</organism>
<dbReference type="AlphaFoldDB" id="A0A401UAM2"/>
<feature type="transmembrane region" description="Helical" evidence="1">
    <location>
        <begin position="46"/>
        <end position="67"/>
    </location>
</feature>
<evidence type="ECO:0000313" key="2">
    <source>
        <dbReference type="EMBL" id="GCC51894.1"/>
    </source>
</evidence>
<feature type="transmembrane region" description="Helical" evidence="1">
    <location>
        <begin position="256"/>
        <end position="274"/>
    </location>
</feature>
<keyword evidence="1" id="KW-0812">Transmembrane</keyword>
<dbReference type="InterPro" id="IPR036259">
    <property type="entry name" value="MFS_trans_sf"/>
</dbReference>
<sequence>MLSKFIGIKVVSELGAHARAKGILIMVSIAGISWLFFAITPTPYNLIFLFFNGLPLGMVWGMVFGYLEGRKFTEVLGASLSVSFIFSSGFAKTVGGLILQAGISEFWMPFVSVCIFFIPLLVFLWLLNKIPPPTAEDEALRTKRAPMSRQERIRFAITFLPGLILLILAYTLLTVYRDFRDNFSSEIWISLGYGDKPSIFSSTEIPVTIVVLIVIASLMVIKNNYKALIVNHIIVLIGFITVGLSTYAFQEKWINAPTWMVLIGMGLYFGYIQFNSIFFDRLIATFKYVSTVGFLIYLADSIGYLGSASVLFYREFGQKQLSWLEFFMAGGYFVSVAGSLLIILSLFYFRNKFKSLQT</sequence>
<feature type="transmembrane region" description="Helical" evidence="1">
    <location>
        <begin position="21"/>
        <end position="40"/>
    </location>
</feature>
<proteinExistence type="predicted"/>
<feature type="transmembrane region" description="Helical" evidence="1">
    <location>
        <begin position="286"/>
        <end position="306"/>
    </location>
</feature>
<evidence type="ECO:0008006" key="4">
    <source>
        <dbReference type="Google" id="ProtNLM"/>
    </source>
</evidence>
<feature type="transmembrane region" description="Helical" evidence="1">
    <location>
        <begin position="153"/>
        <end position="173"/>
    </location>
</feature>
<accession>A0A401UAM2</accession>
<dbReference type="SUPFAM" id="SSF103473">
    <property type="entry name" value="MFS general substrate transporter"/>
    <property type="match status" value="1"/>
</dbReference>
<protein>
    <recommendedName>
        <fullName evidence="4">MFS transporter</fullName>
    </recommendedName>
</protein>
<reference evidence="2 3" key="1">
    <citation type="submission" date="2018-11" db="EMBL/GenBank/DDBJ databases">
        <title>Chryseotalea sanarue gen. nov., sp., nov., a member of the family Cytophagaceae, isolated from a brackish lake in Hamamatsu Japan.</title>
        <authorList>
            <person name="Maejima Y."/>
            <person name="Iino T."/>
            <person name="Muraguchi Y."/>
            <person name="Fukuda K."/>
            <person name="Ohkuma M."/>
            <person name="Moriuchi R."/>
            <person name="Dohra H."/>
            <person name="Kimbara K."/>
            <person name="Shintani M."/>
        </authorList>
    </citation>
    <scope>NUCLEOTIDE SEQUENCE [LARGE SCALE GENOMIC DNA]</scope>
    <source>
        <strain evidence="2 3">Ys</strain>
    </source>
</reference>
<evidence type="ECO:0000256" key="1">
    <source>
        <dbReference type="SAM" id="Phobius"/>
    </source>
</evidence>
<feature type="transmembrane region" description="Helical" evidence="1">
    <location>
        <begin position="79"/>
        <end position="100"/>
    </location>
</feature>
<keyword evidence="3" id="KW-1185">Reference proteome</keyword>
<dbReference type="Proteomes" id="UP000288227">
    <property type="component" value="Unassembled WGS sequence"/>
</dbReference>
<keyword evidence="1" id="KW-1133">Transmembrane helix</keyword>